<dbReference type="Proteomes" id="UP000655659">
    <property type="component" value="Unassembled WGS sequence"/>
</dbReference>
<dbReference type="Proteomes" id="UP000514754">
    <property type="component" value="Chromosome"/>
</dbReference>
<accession>A0A2A2XL06</accession>
<dbReference type="EMBL" id="QKWZ01000249">
    <property type="protein sequence ID" value="PZT66453.1"/>
    <property type="molecule type" value="Genomic_DNA"/>
</dbReference>
<evidence type="ECO:0000313" key="2">
    <source>
        <dbReference type="EMBL" id="AXO06052.1"/>
    </source>
</evidence>
<dbReference type="Proteomes" id="UP000249482">
    <property type="component" value="Unassembled WGS sequence"/>
</dbReference>
<dbReference type="RefSeq" id="WP_000290614.1">
    <property type="nucleotide sequence ID" value="NZ_AP018395.1"/>
</dbReference>
<evidence type="ECO:0000313" key="4">
    <source>
        <dbReference type="EMBL" id="EFB1698921.1"/>
    </source>
</evidence>
<evidence type="ECO:0000313" key="15">
    <source>
        <dbReference type="EMBL" id="QMO40726.1"/>
    </source>
</evidence>
<dbReference type="EMBL" id="AASDBN010000032">
    <property type="protein sequence ID" value="EFB1698921.1"/>
    <property type="molecule type" value="Genomic_DNA"/>
</dbReference>
<evidence type="ECO:0000313" key="3">
    <source>
        <dbReference type="EMBL" id="CAK1207982.1"/>
    </source>
</evidence>
<reference evidence="8 16" key="1">
    <citation type="submission" date="2015-07" db="EMBL/GenBank/DDBJ databases">
        <title>Genome sequences of 64 non-O157:H7 Shiga toxin-producing Escherichia coli strains.</title>
        <authorList>
            <person name="Gonzalez-Escalona N."/>
            <person name="Toro M."/>
            <person name="Timme R."/>
            <person name="Payne J."/>
        </authorList>
    </citation>
    <scope>NUCLEOTIDE SEQUENCE [LARGE SCALE GENOMIC DNA]</scope>
    <source>
        <strain evidence="8 16">CFSAN026843</strain>
    </source>
</reference>
<reference evidence="12 18" key="3">
    <citation type="submission" date="2017-05" db="EMBL/GenBank/DDBJ databases">
        <title>Sequencing of Escherichia coli that cause persistent and transient Mastitis.</title>
        <authorList>
            <person name="Thacker T.C."/>
            <person name="Lippolis J.D."/>
            <person name="Brunelle B.W."/>
            <person name="Casey T.A."/>
            <person name="Reinhardt T.A."/>
            <person name="Sacco R.E."/>
            <person name="Holman D.B."/>
        </authorList>
    </citation>
    <scope>NUCLEOTIDE SEQUENCE [LARGE SCALE GENOMIC DNA]</scope>
    <source>
        <strain evidence="12 18">ECA-B</strain>
    </source>
</reference>
<evidence type="ECO:0000313" key="20">
    <source>
        <dbReference type="Proteomes" id="UP000249482"/>
    </source>
</evidence>
<gene>
    <name evidence="3" type="primary">yahM</name>
    <name evidence="11" type="ORF">BK383_15280</name>
    <name evidence="5" type="ORF">BTB68_001850</name>
    <name evidence="12" type="ORF">CCS08_21945</name>
    <name evidence="1" type="ORF">CR538_19805</name>
    <name evidence="13" type="ORF">DNQ45_10445</name>
    <name evidence="2" type="ORF">DS732_06605</name>
    <name evidence="6" type="ORF">F9461_15830</name>
    <name evidence="3" type="ORF">FGAF848_10280</name>
    <name evidence="4" type="ORF">FJQ40_16075</name>
    <name evidence="9" type="ORF">HEP30_026075</name>
    <name evidence="14" type="ORF">HV109_18405</name>
    <name evidence="15" type="ORF">HVW43_10570</name>
    <name evidence="7" type="ORF">J5U05_003502</name>
    <name evidence="10" type="ORF">JNA68_08105</name>
    <name evidence="8" type="ORF">WR15_20805</name>
</gene>
<evidence type="ECO:0000313" key="6">
    <source>
        <dbReference type="EMBL" id="EFH3674668.1"/>
    </source>
</evidence>
<reference evidence="7" key="5">
    <citation type="journal article" date="2018" name="Genome Biol.">
        <title>SKESA: strategic k-mer extension for scrupulous assemblies.</title>
        <authorList>
            <person name="Souvorov A."/>
            <person name="Agarwala R."/>
            <person name="Lipman D.J."/>
        </authorList>
    </citation>
    <scope>NUCLEOTIDE SEQUENCE</scope>
    <source>
        <strain evidence="7">ST-87-5</strain>
    </source>
</reference>
<evidence type="ECO:0000313" key="12">
    <source>
        <dbReference type="EMBL" id="OWW52888.1"/>
    </source>
</evidence>
<dbReference type="EMBL" id="NHTF01000065">
    <property type="protein sequence ID" value="OWW52888.1"/>
    <property type="molecule type" value="Genomic_DNA"/>
</dbReference>
<evidence type="ECO:0000313" key="17">
    <source>
        <dbReference type="Proteomes" id="UP000184277"/>
    </source>
</evidence>
<evidence type="ECO:0000313" key="26">
    <source>
        <dbReference type="Proteomes" id="UP000533284"/>
    </source>
</evidence>
<evidence type="ECO:0000313" key="13">
    <source>
        <dbReference type="EMBL" id="PZT66453.1"/>
    </source>
</evidence>
<reference evidence="2 21" key="7">
    <citation type="submission" date="2018-08" db="EMBL/GenBank/DDBJ databases">
        <title>Complete genome sequencing and genomic characterization of five Escherichia coli strains co-producing MCR-1 and ESBLs from different origins in China.</title>
        <authorList>
            <person name="Bai L."/>
        </authorList>
    </citation>
    <scope>NUCLEOTIDE SEQUENCE [LARGE SCALE GENOMIC DNA]</scope>
    <source>
        <strain evidence="2">Cq9</strain>
        <strain evidence="21">cq9</strain>
    </source>
</reference>
<evidence type="ECO:0000313" key="18">
    <source>
        <dbReference type="Proteomes" id="UP000197270"/>
    </source>
</evidence>
<reference evidence="6 27" key="9">
    <citation type="submission" date="2019-12" db="EMBL/GenBank/DDBJ databases">
        <authorList>
            <consortium name="NARMS: The National Antimicrobial Resistance Monitoring System"/>
        </authorList>
    </citation>
    <scope>NUCLEOTIDE SEQUENCE [LARGE SCALE GENOMIC DNA]</scope>
    <source>
        <strain evidence="6 27">CVM N19EC0189</strain>
    </source>
</reference>
<reference evidence="3" key="15">
    <citation type="submission" date="2023-10" db="EMBL/GenBank/DDBJ databases">
        <authorList>
            <person name="Leclercq S."/>
        </authorList>
    </citation>
    <scope>NUCLEOTIDE SEQUENCE</scope>
    <source>
        <strain evidence="3">F848</strain>
    </source>
</reference>
<protein>
    <submittedName>
        <fullName evidence="3">Protein YahM</fullName>
    </submittedName>
</protein>
<dbReference type="EMBL" id="CP056794">
    <property type="protein sequence ID" value="QLY98438.1"/>
    <property type="molecule type" value="Genomic_DNA"/>
</dbReference>
<reference evidence="13 20" key="6">
    <citation type="submission" date="2018-06" db="EMBL/GenBank/DDBJ databases">
        <title>Draft genome sequence of mcr-1-harboring Escherichia coli isolated from wound infection of a hospitalized patient, in Bolivia.</title>
        <authorList>
            <person name="Munoz M.E."/>
            <person name="Moura Q."/>
            <person name="Ventura P.R.M."/>
            <person name="Bustos L.R."/>
            <person name="Ovando B.G."/>
            <person name="Terrazas D.I.V."/>
            <person name="Yarhui N.B."/>
            <person name="Cerdeira L."/>
            <person name="Lincopan N."/>
        </authorList>
    </citation>
    <scope>NUCLEOTIDE SEQUENCE [LARGE SCALE GENOMIC DNA]</scope>
    <source>
        <strain evidence="13 20">EcMLT</strain>
    </source>
</reference>
<reference evidence="7" key="14">
    <citation type="submission" date="2021-03" db="EMBL/GenBank/DDBJ databases">
        <authorList>
            <consortium name="NCBI Pathogen Detection Project"/>
        </authorList>
    </citation>
    <scope>NUCLEOTIDE SEQUENCE</scope>
    <source>
        <strain evidence="7">ST-87-5</strain>
    </source>
</reference>
<dbReference type="Proteomes" id="UP000197270">
    <property type="component" value="Unassembled WGS sequence"/>
</dbReference>
<evidence type="ECO:0000313" key="21">
    <source>
        <dbReference type="Proteomes" id="UP000256244"/>
    </source>
</evidence>
<evidence type="ECO:0000313" key="5">
    <source>
        <dbReference type="EMBL" id="EFF8953927.1"/>
    </source>
</evidence>
<dbReference type="Proteomes" id="UP000184277">
    <property type="component" value="Unassembled WGS sequence"/>
</dbReference>
<dbReference type="AlphaFoldDB" id="A0A066QCF5"/>
<dbReference type="Proteomes" id="UP000256244">
    <property type="component" value="Chromosome"/>
</dbReference>
<dbReference type="EMBL" id="JABWMK020000114">
    <property type="protein sequence ID" value="MBB2469486.1"/>
    <property type="molecule type" value="Genomic_DNA"/>
</dbReference>
<reference evidence="9 25" key="12">
    <citation type="submission" date="2020-08" db="EMBL/GenBank/DDBJ databases">
        <title>Draft genome sequences of isolates of diverse host origin from the E. coli Reference Center.</title>
        <authorList>
            <person name="Lacher D.W."/>
            <person name="Mammel M.K."/>
            <person name="Gangiredla J."/>
            <person name="Gebru S.T."/>
            <person name="Barnaba T.J."/>
            <person name="Majowicz S.A."/>
            <person name="Dudley E.G."/>
        </authorList>
    </citation>
    <scope>NUCLEOTIDE SEQUENCE [LARGE SCALE GENOMIC DNA]</scope>
    <source>
        <strain evidence="9 25">10.0349</strain>
    </source>
</reference>
<evidence type="ECO:0000313" key="14">
    <source>
        <dbReference type="EMBL" id="QLY98438.1"/>
    </source>
</evidence>
<evidence type="ECO:0000313" key="23">
    <source>
        <dbReference type="Proteomes" id="UP000514754"/>
    </source>
</evidence>
<dbReference type="EMBL" id="DADRWU010000036">
    <property type="protein sequence ID" value="HBA4248321.1"/>
    <property type="molecule type" value="Genomic_DNA"/>
</dbReference>
<reference evidence="1 19" key="4">
    <citation type="submission" date="2017-10" db="EMBL/GenBank/DDBJ databases">
        <title>mcr-1 positive E.coli isolates in China.</title>
        <authorList>
            <person name="Li B."/>
            <person name="Wang X."/>
        </authorList>
    </citation>
    <scope>NUCLEOTIDE SEQUENCE [LARGE SCALE GENOMIC DNA]</scope>
    <source>
        <strain evidence="1 19">14EC029</strain>
    </source>
</reference>
<dbReference type="Proteomes" id="UP000037564">
    <property type="component" value="Unassembled WGS sequence"/>
</dbReference>
<evidence type="ECO:0000313" key="11">
    <source>
        <dbReference type="EMBL" id="OJR54227.1"/>
    </source>
</evidence>
<dbReference type="Proteomes" id="UP001190091">
    <property type="component" value="Unassembled WGS sequence"/>
</dbReference>
<dbReference type="EMBL" id="CAUZHL010000001">
    <property type="protein sequence ID" value="CAK1207982.1"/>
    <property type="molecule type" value="Genomic_DNA"/>
</dbReference>
<dbReference type="Proteomes" id="UP000234238">
    <property type="component" value="Chromosome"/>
</dbReference>
<dbReference type="Proteomes" id="UP000533284">
    <property type="component" value="Unassembled WGS sequence"/>
</dbReference>
<evidence type="ECO:0000313" key="19">
    <source>
        <dbReference type="Proteomes" id="UP000234238"/>
    </source>
</evidence>
<evidence type="ECO:0000313" key="10">
    <source>
        <dbReference type="EMBL" id="MBL6203170.1"/>
    </source>
</evidence>
<reference evidence="11 17" key="2">
    <citation type="submission" date="2016-10" db="EMBL/GenBank/DDBJ databases">
        <title>Comprehensive resistome analysis reveals the prevalence of NDM and MCR-1 in Chinese poultry production.</title>
        <authorList>
            <person name="Wang Y."/>
            <person name="Zhang R."/>
            <person name="Li J."/>
            <person name="Wu Z."/>
            <person name="Wenjuan Y."/>
            <person name="Schwarz S."/>
            <person name="Tyrrell J."/>
            <person name="Zheng Y."/>
            <person name="Wang S."/>
            <person name="Shen Z."/>
            <person name="Liu Z."/>
            <person name="Lei L."/>
            <person name="Li M."/>
            <person name="Zhang Q."/>
            <person name="Wu C."/>
            <person name="Zhang Q."/>
            <person name="Wu Y."/>
            <person name="Walsh T."/>
            <person name="Shen J."/>
        </authorList>
    </citation>
    <scope>NUCLEOTIDE SEQUENCE [LARGE SCALE GENOMIC DNA]</scope>
    <source>
        <strain evidence="11 17">570</strain>
    </source>
</reference>
<dbReference type="Proteomes" id="UP000524010">
    <property type="component" value="Unassembled WGS sequence"/>
</dbReference>
<reference evidence="10" key="13">
    <citation type="submission" date="2021-01" db="EMBL/GenBank/DDBJ databases">
        <title>Genomes of Escherichia coli STEC strains from raw meat-based diets for companion animals.</title>
        <authorList>
            <person name="Stevens M.J.A."/>
            <person name="Stephan R."/>
        </authorList>
    </citation>
    <scope>NUCLEOTIDE SEQUENCE</scope>
    <source>
        <strain evidence="10">ATC7-7</strain>
    </source>
</reference>
<reference evidence="5 24" key="10">
    <citation type="submission" date="2020-02" db="EMBL/GenBank/DDBJ databases">
        <authorList>
            <consortium name="PulseNet: The National Subtyping Network for Foodborne Disease Surveillance"/>
            <person name="Tarr C.L."/>
            <person name="Trees E."/>
            <person name="Katz L.S."/>
            <person name="Carleton-Romer H.A."/>
            <person name="Stroika S."/>
            <person name="Kucerova Z."/>
            <person name="Roache K.F."/>
            <person name="Sabol A.L."/>
            <person name="Besser J."/>
            <person name="Gerner-Smidt P."/>
        </authorList>
    </citation>
    <scope>NUCLEOTIDE SEQUENCE [LARGE SCALE GENOMIC DNA]</scope>
    <source>
        <strain evidence="5 24">PNUSAE005278</strain>
    </source>
</reference>
<evidence type="ECO:0000313" key="8">
    <source>
        <dbReference type="EMBL" id="KNF64973.1"/>
    </source>
</evidence>
<dbReference type="EMBL" id="CP024141">
    <property type="protein sequence ID" value="AUK02470.1"/>
    <property type="molecule type" value="Genomic_DNA"/>
</dbReference>
<evidence type="ECO:0000313" key="24">
    <source>
        <dbReference type="Proteomes" id="UP000524010"/>
    </source>
</evidence>
<dbReference type="Proteomes" id="UP000534496">
    <property type="component" value="Unassembled WGS sequence"/>
</dbReference>
<evidence type="ECO:0000313" key="22">
    <source>
        <dbReference type="Proteomes" id="UP000512182"/>
    </source>
</evidence>
<dbReference type="Proteomes" id="UP000531761">
    <property type="component" value="Unassembled WGS sequence"/>
</dbReference>
<dbReference type="EMBL" id="JAETYU010000008">
    <property type="protein sequence ID" value="MBL6203170.1"/>
    <property type="molecule type" value="Genomic_DNA"/>
</dbReference>
<dbReference type="Proteomes" id="UP000512182">
    <property type="component" value="Chromosome"/>
</dbReference>
<evidence type="ECO:0000313" key="25">
    <source>
        <dbReference type="Proteomes" id="UP000531761"/>
    </source>
</evidence>
<evidence type="ECO:0000313" key="27">
    <source>
        <dbReference type="Proteomes" id="UP000534496"/>
    </source>
</evidence>
<dbReference type="EMBL" id="MOKI01000033">
    <property type="protein sequence ID" value="OJR54227.1"/>
    <property type="molecule type" value="Genomic_DNA"/>
</dbReference>
<evidence type="ECO:0000313" key="16">
    <source>
        <dbReference type="Proteomes" id="UP000037564"/>
    </source>
</evidence>
<dbReference type="EMBL" id="LGZN01000062">
    <property type="protein sequence ID" value="KNF64973.1"/>
    <property type="molecule type" value="Genomic_DNA"/>
</dbReference>
<dbReference type="EMBL" id="CP031546">
    <property type="protein sequence ID" value="AXO06052.1"/>
    <property type="molecule type" value="Genomic_DNA"/>
</dbReference>
<organism evidence="7">
    <name type="scientific">Escherichia coli</name>
    <dbReference type="NCBI Taxonomy" id="562"/>
    <lineage>
        <taxon>Bacteria</taxon>
        <taxon>Pseudomonadati</taxon>
        <taxon>Pseudomonadota</taxon>
        <taxon>Gammaproteobacteria</taxon>
        <taxon>Enterobacterales</taxon>
        <taxon>Enterobacteriaceae</taxon>
        <taxon>Escherichia</taxon>
    </lineage>
</organism>
<evidence type="ECO:0000313" key="1">
    <source>
        <dbReference type="EMBL" id="AUK02470.1"/>
    </source>
</evidence>
<evidence type="ECO:0000313" key="9">
    <source>
        <dbReference type="EMBL" id="MBB2469486.1"/>
    </source>
</evidence>
<proteinExistence type="predicted"/>
<dbReference type="EMBL" id="AASVQO010000010">
    <property type="protein sequence ID" value="EFH3674668.1"/>
    <property type="molecule type" value="Genomic_DNA"/>
</dbReference>
<dbReference type="EMBL" id="CP057906">
    <property type="protein sequence ID" value="QMO40726.1"/>
    <property type="molecule type" value="Genomic_DNA"/>
</dbReference>
<evidence type="ECO:0000313" key="7">
    <source>
        <dbReference type="EMBL" id="HBA4248321.1"/>
    </source>
</evidence>
<dbReference type="EMBL" id="AASRHK010000014">
    <property type="protein sequence ID" value="EFF8953927.1"/>
    <property type="molecule type" value="Genomic_DNA"/>
</dbReference>
<reference evidence="4 26" key="8">
    <citation type="submission" date="2019-06" db="EMBL/GenBank/DDBJ databases">
        <authorList>
            <consortium name="GenomeTrakr network: Whole genome sequencing for foodborne pathogen traceback"/>
        </authorList>
    </citation>
    <scope>NUCLEOTIDE SEQUENCE [LARGE SCALE GENOMIC DNA]</scope>
    <source>
        <strain evidence="4 26">PSU-1847</strain>
    </source>
</reference>
<name>A0A066QCF5_ECOLX</name>
<accession>A0A066QCF5</accession>
<dbReference type="Proteomes" id="UP000871786">
    <property type="component" value="Unassembled WGS sequence"/>
</dbReference>
<sequence length="81" mass="8889">MAVQLFKTLLNQIPLLSSLQSGTLPLFGYSGRVRPMKKAHTGESGLKWEAKDSSKLIGNKDHALRGLSSPMVGIRQIRLIT</sequence>
<reference evidence="22 23" key="11">
    <citation type="submission" date="2020-06" db="EMBL/GenBank/DDBJ databases">
        <title>REHAB project genomes.</title>
        <authorList>
            <person name="Shaw L.P."/>
        </authorList>
    </citation>
    <scope>NUCLEOTIDE SEQUENCE [LARGE SCALE GENOMIC DNA]</scope>
    <source>
        <strain evidence="15 23">RHB10-C12</strain>
        <strain evidence="14 22">RHBSTW-00177</strain>
    </source>
</reference>